<dbReference type="Pfam" id="PF10071">
    <property type="entry name" value="DUF2310"/>
    <property type="match status" value="1"/>
</dbReference>
<evidence type="ECO:0000313" key="2">
    <source>
        <dbReference type="Proteomes" id="UP001501747"/>
    </source>
</evidence>
<dbReference type="Proteomes" id="UP001501747">
    <property type="component" value="Unassembled WGS sequence"/>
</dbReference>
<sequence length="258" mass="29073">MVHVVQLTFAKTGVPAVADEDARADAVNGLLGALRQNGQILGLEWPIFDTGTEYRVVVMVPEPVSLDPRLHNQWVRRDLDGLTPAGLDTPLVEVLGLDPGGAQPCDCQAPSGYLLWTTFTNLESPLRCLDCFGPIPLYRIPPTDHSGYNRVLSWQSDYQACDTLQMNCSTLEHPSLAEMSGPHSSLTQRGREICAQIVESTGRPTYYYLFRYSGRRPHREERLTCPFCHRGWRLAKRLHDEFDFRCDHCQLVSSRACR</sequence>
<dbReference type="RefSeq" id="WP_344875875.1">
    <property type="nucleotide sequence ID" value="NZ_BAABAL010000012.1"/>
</dbReference>
<name>A0ABP7SB87_9PSEU</name>
<evidence type="ECO:0000313" key="1">
    <source>
        <dbReference type="EMBL" id="GAA4009299.1"/>
    </source>
</evidence>
<protein>
    <submittedName>
        <fullName evidence="1">Zn-ribbon-containing protein</fullName>
    </submittedName>
</protein>
<comment type="caution">
    <text evidence="1">The sequence shown here is derived from an EMBL/GenBank/DDBJ whole genome shotgun (WGS) entry which is preliminary data.</text>
</comment>
<reference evidence="2" key="1">
    <citation type="journal article" date="2019" name="Int. J. Syst. Evol. Microbiol.">
        <title>The Global Catalogue of Microorganisms (GCM) 10K type strain sequencing project: providing services to taxonomists for standard genome sequencing and annotation.</title>
        <authorList>
            <consortium name="The Broad Institute Genomics Platform"/>
            <consortium name="The Broad Institute Genome Sequencing Center for Infectious Disease"/>
            <person name="Wu L."/>
            <person name="Ma J."/>
        </authorList>
    </citation>
    <scope>NUCLEOTIDE SEQUENCE [LARGE SCALE GENOMIC DNA]</scope>
    <source>
        <strain evidence="2">JCM 17342</strain>
    </source>
</reference>
<dbReference type="EMBL" id="BAABAL010000012">
    <property type="protein sequence ID" value="GAA4009299.1"/>
    <property type="molecule type" value="Genomic_DNA"/>
</dbReference>
<keyword evidence="2" id="KW-1185">Reference proteome</keyword>
<accession>A0ABP7SB87</accession>
<organism evidence="1 2">
    <name type="scientific">Allokutzneria multivorans</name>
    <dbReference type="NCBI Taxonomy" id="1142134"/>
    <lineage>
        <taxon>Bacteria</taxon>
        <taxon>Bacillati</taxon>
        <taxon>Actinomycetota</taxon>
        <taxon>Actinomycetes</taxon>
        <taxon>Pseudonocardiales</taxon>
        <taxon>Pseudonocardiaceae</taxon>
        <taxon>Allokutzneria</taxon>
    </lineage>
</organism>
<dbReference type="InterPro" id="IPR016908">
    <property type="entry name" value="UCP029037"/>
</dbReference>
<gene>
    <name evidence="1" type="ORF">GCM10022247_34280</name>
</gene>
<proteinExistence type="predicted"/>